<proteinExistence type="inferred from homology"/>
<evidence type="ECO:0000256" key="5">
    <source>
        <dbReference type="ARBA" id="ARBA00023235"/>
    </source>
</evidence>
<name>A0A6N7LV88_9GAMM</name>
<dbReference type="FunFam" id="3.40.50.1860:FF:000001">
    <property type="entry name" value="Glutamate racemase"/>
    <property type="match status" value="1"/>
</dbReference>
<dbReference type="PROSITE" id="PS00923">
    <property type="entry name" value="ASP_GLU_RACEMASE_1"/>
    <property type="match status" value="1"/>
</dbReference>
<keyword evidence="5 7" id="KW-0413">Isomerase</keyword>
<dbReference type="AlphaFoldDB" id="A0A6N7LV88"/>
<organism evidence="8 9">
    <name type="scientific">Alcanivorax sediminis</name>
    <dbReference type="NCBI Taxonomy" id="2663008"/>
    <lineage>
        <taxon>Bacteria</taxon>
        <taxon>Pseudomonadati</taxon>
        <taxon>Pseudomonadota</taxon>
        <taxon>Gammaproteobacteria</taxon>
        <taxon>Oceanospirillales</taxon>
        <taxon>Alcanivoracaceae</taxon>
        <taxon>Alcanivorax</taxon>
    </lineage>
</organism>
<comment type="function">
    <text evidence="7">Provides the (R)-glutamate required for cell wall biosynthesis.</text>
</comment>
<evidence type="ECO:0000256" key="4">
    <source>
        <dbReference type="ARBA" id="ARBA00022984"/>
    </source>
</evidence>
<sequence length="263" mass="28107">MNLSSPIGIFDSGIGGLSVARAVRERLPGEDILYVADSCHAPYGDKADDFIRDRMHAITEVLLSRGAKAVVVACNTATTAAIAQLRDSYAIPIIGVEPGVKPAVESTRSGVVGVLATPRTLQTHSFESLAARFSSNVKLLVQPCPRLVHQIEALDFDSVITHDLLQEYVSPLLAEGSDTIVLGCTHYHFLAEQIAAVAGPDVTIISTQQAVAREVARRLEQHGLLAAGDREGLAGFVSTGDQARFRTQVDTLWGEGGMIYPFS</sequence>
<dbReference type="GO" id="GO:0008360">
    <property type="term" value="P:regulation of cell shape"/>
    <property type="evidence" value="ECO:0007669"/>
    <property type="project" value="UniProtKB-KW"/>
</dbReference>
<comment type="caution">
    <text evidence="8">The sequence shown here is derived from an EMBL/GenBank/DDBJ whole genome shotgun (WGS) entry which is preliminary data.</text>
</comment>
<dbReference type="GO" id="GO:0009252">
    <property type="term" value="P:peptidoglycan biosynthetic process"/>
    <property type="evidence" value="ECO:0007669"/>
    <property type="project" value="UniProtKB-UniRule"/>
</dbReference>
<dbReference type="PANTHER" id="PTHR21198:SF2">
    <property type="entry name" value="GLUTAMATE RACEMASE"/>
    <property type="match status" value="1"/>
</dbReference>
<evidence type="ECO:0000256" key="2">
    <source>
        <dbReference type="ARBA" id="ARBA00013090"/>
    </source>
</evidence>
<keyword evidence="6 7" id="KW-0961">Cell wall biogenesis/degradation</keyword>
<evidence type="ECO:0000256" key="3">
    <source>
        <dbReference type="ARBA" id="ARBA00022960"/>
    </source>
</evidence>
<protein>
    <recommendedName>
        <fullName evidence="2 7">Glutamate racemase</fullName>
        <ecNumber evidence="2 7">5.1.1.3</ecNumber>
    </recommendedName>
</protein>
<dbReference type="PANTHER" id="PTHR21198">
    <property type="entry name" value="GLUTAMATE RACEMASE"/>
    <property type="match status" value="1"/>
</dbReference>
<dbReference type="InterPro" id="IPR015942">
    <property type="entry name" value="Asp/Glu/hydantoin_racemase"/>
</dbReference>
<dbReference type="HAMAP" id="MF_00258">
    <property type="entry name" value="Glu_racemase"/>
    <property type="match status" value="1"/>
</dbReference>
<dbReference type="UniPathway" id="UPA00219"/>
<evidence type="ECO:0000256" key="6">
    <source>
        <dbReference type="ARBA" id="ARBA00023316"/>
    </source>
</evidence>
<dbReference type="InterPro" id="IPR004391">
    <property type="entry name" value="Glu_race"/>
</dbReference>
<dbReference type="GO" id="GO:0071555">
    <property type="term" value="P:cell wall organization"/>
    <property type="evidence" value="ECO:0007669"/>
    <property type="project" value="UniProtKB-KW"/>
</dbReference>
<keyword evidence="4 7" id="KW-0573">Peptidoglycan synthesis</keyword>
<dbReference type="NCBIfam" id="TIGR00067">
    <property type="entry name" value="glut_race"/>
    <property type="match status" value="1"/>
</dbReference>
<evidence type="ECO:0000313" key="9">
    <source>
        <dbReference type="Proteomes" id="UP000469421"/>
    </source>
</evidence>
<comment type="similarity">
    <text evidence="7">Belongs to the aspartate/glutamate racemases family.</text>
</comment>
<dbReference type="Gene3D" id="3.40.50.1860">
    <property type="match status" value="2"/>
</dbReference>
<feature type="binding site" evidence="7">
    <location>
        <begin position="75"/>
        <end position="76"/>
    </location>
    <ligand>
        <name>substrate</name>
    </ligand>
</feature>
<dbReference type="Proteomes" id="UP000469421">
    <property type="component" value="Unassembled WGS sequence"/>
</dbReference>
<dbReference type="GO" id="GO:0008881">
    <property type="term" value="F:glutamate racemase activity"/>
    <property type="evidence" value="ECO:0007669"/>
    <property type="project" value="UniProtKB-UniRule"/>
</dbReference>
<accession>A0A6N7LV88</accession>
<evidence type="ECO:0000313" key="8">
    <source>
        <dbReference type="EMBL" id="MQX53094.1"/>
    </source>
</evidence>
<feature type="binding site" evidence="7">
    <location>
        <begin position="185"/>
        <end position="186"/>
    </location>
    <ligand>
        <name>substrate</name>
    </ligand>
</feature>
<feature type="active site" description="Proton donor/acceptor" evidence="7">
    <location>
        <position position="74"/>
    </location>
</feature>
<dbReference type="InterPro" id="IPR001920">
    <property type="entry name" value="Asp/Glu_race"/>
</dbReference>
<comment type="catalytic activity">
    <reaction evidence="1 7">
        <text>L-glutamate = D-glutamate</text>
        <dbReference type="Rhea" id="RHEA:12813"/>
        <dbReference type="ChEBI" id="CHEBI:29985"/>
        <dbReference type="ChEBI" id="CHEBI:29986"/>
        <dbReference type="EC" id="5.1.1.3"/>
    </reaction>
</comment>
<feature type="active site" description="Proton donor/acceptor" evidence="7">
    <location>
        <position position="184"/>
    </location>
</feature>
<dbReference type="RefSeq" id="WP_153500215.1">
    <property type="nucleotide sequence ID" value="NZ_WIRE01000001.1"/>
</dbReference>
<gene>
    <name evidence="7 8" type="primary">murI</name>
    <name evidence="8" type="ORF">GFN93_07510</name>
</gene>
<dbReference type="EC" id="5.1.1.3" evidence="2 7"/>
<feature type="binding site" evidence="7">
    <location>
        <begin position="11"/>
        <end position="12"/>
    </location>
    <ligand>
        <name>substrate</name>
    </ligand>
</feature>
<dbReference type="Pfam" id="PF01177">
    <property type="entry name" value="Asp_Glu_race"/>
    <property type="match status" value="1"/>
</dbReference>
<dbReference type="InterPro" id="IPR018187">
    <property type="entry name" value="Asp/Glu_racemase_AS_1"/>
</dbReference>
<comment type="pathway">
    <text evidence="7">Cell wall biogenesis; peptidoglycan biosynthesis.</text>
</comment>
<evidence type="ECO:0000256" key="1">
    <source>
        <dbReference type="ARBA" id="ARBA00001602"/>
    </source>
</evidence>
<dbReference type="SUPFAM" id="SSF53681">
    <property type="entry name" value="Aspartate/glutamate racemase"/>
    <property type="match status" value="2"/>
</dbReference>
<keyword evidence="9" id="KW-1185">Reference proteome</keyword>
<feature type="binding site" evidence="7">
    <location>
        <begin position="43"/>
        <end position="44"/>
    </location>
    <ligand>
        <name>substrate</name>
    </ligand>
</feature>
<keyword evidence="3 7" id="KW-0133">Cell shape</keyword>
<dbReference type="EMBL" id="WIRE01000001">
    <property type="protein sequence ID" value="MQX53094.1"/>
    <property type="molecule type" value="Genomic_DNA"/>
</dbReference>
<evidence type="ECO:0000256" key="7">
    <source>
        <dbReference type="HAMAP-Rule" id="MF_00258"/>
    </source>
</evidence>
<reference evidence="8 9" key="1">
    <citation type="submission" date="2019-10" db="EMBL/GenBank/DDBJ databases">
        <title>Alcanivorax sp.PA15-N-34 draft genome sequence.</title>
        <authorList>
            <person name="Liao X."/>
            <person name="Shao Z."/>
        </authorList>
    </citation>
    <scope>NUCLEOTIDE SEQUENCE [LARGE SCALE GENOMIC DNA]</scope>
    <source>
        <strain evidence="8 9">PA15-N-34</strain>
    </source>
</reference>